<dbReference type="GO" id="GO:0022857">
    <property type="term" value="F:transmembrane transporter activity"/>
    <property type="evidence" value="ECO:0007669"/>
    <property type="project" value="InterPro"/>
</dbReference>
<feature type="domain" description="Major facilitator superfamily (MFS) profile" evidence="7">
    <location>
        <begin position="65"/>
        <end position="475"/>
    </location>
</feature>
<dbReference type="InterPro" id="IPR011701">
    <property type="entry name" value="MFS"/>
</dbReference>
<feature type="transmembrane region" description="Helical" evidence="6">
    <location>
        <begin position="360"/>
        <end position="382"/>
    </location>
</feature>
<feature type="transmembrane region" description="Helical" evidence="6">
    <location>
        <begin position="451"/>
        <end position="470"/>
    </location>
</feature>
<feature type="transmembrane region" description="Helical" evidence="6">
    <location>
        <begin position="388"/>
        <end position="408"/>
    </location>
</feature>
<dbReference type="EMBL" id="BLZA01000030">
    <property type="protein sequence ID" value="GHJ88605.1"/>
    <property type="molecule type" value="Genomic_DNA"/>
</dbReference>
<dbReference type="OrthoDB" id="3639251at2759"/>
<evidence type="ECO:0000256" key="5">
    <source>
        <dbReference type="ARBA" id="ARBA00023136"/>
    </source>
</evidence>
<dbReference type="SUPFAM" id="SSF103473">
    <property type="entry name" value="MFS general substrate transporter"/>
    <property type="match status" value="1"/>
</dbReference>
<feature type="transmembrane region" description="Helical" evidence="6">
    <location>
        <begin position="192"/>
        <end position="212"/>
    </location>
</feature>
<keyword evidence="4 6" id="KW-1133">Transmembrane helix</keyword>
<proteinExistence type="predicted"/>
<evidence type="ECO:0000313" key="8">
    <source>
        <dbReference type="EMBL" id="GHJ88605.1"/>
    </source>
</evidence>
<evidence type="ECO:0000259" key="7">
    <source>
        <dbReference type="PROSITE" id="PS50850"/>
    </source>
</evidence>
<keyword evidence="5 6" id="KW-0472">Membrane</keyword>
<dbReference type="FunFam" id="1.20.1250.20:FF:000057">
    <property type="entry name" value="MFS general substrate transporter"/>
    <property type="match status" value="1"/>
</dbReference>
<reference evidence="8" key="1">
    <citation type="submission" date="2020-07" db="EMBL/GenBank/DDBJ databases">
        <title>Draft Genome Sequence of a Deep-Sea Yeast, Naganishia (Cryptococcus) liquefaciens strain N6.</title>
        <authorList>
            <person name="Han Y.W."/>
            <person name="Kajitani R."/>
            <person name="Morimoto H."/>
            <person name="Parhat M."/>
            <person name="Tsubouchi H."/>
            <person name="Bakenova O."/>
            <person name="Ogata M."/>
            <person name="Argunhan B."/>
            <person name="Aoki R."/>
            <person name="Kajiwara S."/>
            <person name="Itoh T."/>
            <person name="Iwasaki H."/>
        </authorList>
    </citation>
    <scope>NUCLEOTIDE SEQUENCE</scope>
    <source>
        <strain evidence="8">N6</strain>
    </source>
</reference>
<dbReference type="Pfam" id="PF07690">
    <property type="entry name" value="MFS_1"/>
    <property type="match status" value="1"/>
</dbReference>
<dbReference type="AlphaFoldDB" id="A0A8H3TXF2"/>
<evidence type="ECO:0000256" key="1">
    <source>
        <dbReference type="ARBA" id="ARBA00004141"/>
    </source>
</evidence>
<keyword evidence="3 6" id="KW-0812">Transmembrane</keyword>
<protein>
    <recommendedName>
        <fullName evidence="7">Major facilitator superfamily (MFS) profile domain-containing protein</fullName>
    </recommendedName>
</protein>
<evidence type="ECO:0000256" key="3">
    <source>
        <dbReference type="ARBA" id="ARBA00022692"/>
    </source>
</evidence>
<comment type="subcellular location">
    <subcellularLocation>
        <location evidence="1">Membrane</location>
        <topology evidence="1">Multi-pass membrane protein</topology>
    </subcellularLocation>
</comment>
<gene>
    <name evidence="8" type="ORF">NliqN6_5007</name>
</gene>
<feature type="transmembrane region" description="Helical" evidence="6">
    <location>
        <begin position="295"/>
        <end position="314"/>
    </location>
</feature>
<evidence type="ECO:0000256" key="6">
    <source>
        <dbReference type="SAM" id="Phobius"/>
    </source>
</evidence>
<name>A0A8H3TXF2_9TREE</name>
<feature type="transmembrane region" description="Helical" evidence="6">
    <location>
        <begin position="224"/>
        <end position="247"/>
    </location>
</feature>
<sequence>MDAKVPQPTFGHDDYKLEVTHAEHLNDKESFAEQGGQHGEPVLDIVYEPGTAEEKALVRKMDRRLLPILWLMYVFNYLDRTNIGNAKVGGMEKELGLSSSDYSLALSIFFVGYLLNEVPSNMLLARSRPSIFLPALMFAWGAMSVGAKGINNLGGLVAFRFCLGLVEAGFFPGVMLLLSCWYKPNELSKRLALFYSASLTSGAFGGLLAGVITEYMHDVGNTPGWKWLFIIEGLATVVISIVAFFILPDYPTTTKWLSEREKALAVARLVSNEDKSERLGHRQAFVAAVKDLKTWIFTLIYVLINGAGTISYFFPTLMTVLGYTGRDAQFMTVPIYVVAMVISLSMGWNADRTNQKAYHIIAATIWSAVSFVICATVKKAAVRQVVEYAFIAFGGAGIWTAVPIFLSYMVTNFEGREKRAVSIALINGFGNLASVYGSYIWPKQDAPQYKAGFAATTGLIAAGGLVTAFARYKYGNPPRIEELMARQQEEAKRVRMERETGE</sequence>
<dbReference type="InterPro" id="IPR036259">
    <property type="entry name" value="MFS_trans_sf"/>
</dbReference>
<dbReference type="PANTHER" id="PTHR43791">
    <property type="entry name" value="PERMEASE-RELATED"/>
    <property type="match status" value="1"/>
</dbReference>
<dbReference type="Proteomes" id="UP000620104">
    <property type="component" value="Unassembled WGS sequence"/>
</dbReference>
<feature type="transmembrane region" description="Helical" evidence="6">
    <location>
        <begin position="420"/>
        <end position="439"/>
    </location>
</feature>
<keyword evidence="9" id="KW-1185">Reference proteome</keyword>
<organism evidence="8 9">
    <name type="scientific">Naganishia liquefaciens</name>
    <dbReference type="NCBI Taxonomy" id="104408"/>
    <lineage>
        <taxon>Eukaryota</taxon>
        <taxon>Fungi</taxon>
        <taxon>Dikarya</taxon>
        <taxon>Basidiomycota</taxon>
        <taxon>Agaricomycotina</taxon>
        <taxon>Tremellomycetes</taxon>
        <taxon>Filobasidiales</taxon>
        <taxon>Filobasidiaceae</taxon>
        <taxon>Naganishia</taxon>
    </lineage>
</organism>
<feature type="transmembrane region" description="Helical" evidence="6">
    <location>
        <begin position="131"/>
        <end position="150"/>
    </location>
</feature>
<evidence type="ECO:0000256" key="2">
    <source>
        <dbReference type="ARBA" id="ARBA00022448"/>
    </source>
</evidence>
<feature type="transmembrane region" description="Helical" evidence="6">
    <location>
        <begin position="329"/>
        <end position="348"/>
    </location>
</feature>
<dbReference type="PROSITE" id="PS50850">
    <property type="entry name" value="MFS"/>
    <property type="match status" value="1"/>
</dbReference>
<evidence type="ECO:0000313" key="9">
    <source>
        <dbReference type="Proteomes" id="UP000620104"/>
    </source>
</evidence>
<evidence type="ECO:0000256" key="4">
    <source>
        <dbReference type="ARBA" id="ARBA00022989"/>
    </source>
</evidence>
<keyword evidence="2" id="KW-0813">Transport</keyword>
<feature type="transmembrane region" description="Helical" evidence="6">
    <location>
        <begin position="156"/>
        <end position="180"/>
    </location>
</feature>
<dbReference type="GO" id="GO:0016020">
    <property type="term" value="C:membrane"/>
    <property type="evidence" value="ECO:0007669"/>
    <property type="project" value="UniProtKB-SubCell"/>
</dbReference>
<dbReference type="PANTHER" id="PTHR43791:SF38">
    <property type="entry name" value="MAJOR FACILITATOR SUPERFAMILY (MFS) PROFILE DOMAIN-CONTAINING PROTEIN"/>
    <property type="match status" value="1"/>
</dbReference>
<accession>A0A8H3TXF2</accession>
<comment type="caution">
    <text evidence="8">The sequence shown here is derived from an EMBL/GenBank/DDBJ whole genome shotgun (WGS) entry which is preliminary data.</text>
</comment>
<dbReference type="Gene3D" id="1.20.1250.20">
    <property type="entry name" value="MFS general substrate transporter like domains"/>
    <property type="match status" value="2"/>
</dbReference>
<dbReference type="InterPro" id="IPR020846">
    <property type="entry name" value="MFS_dom"/>
</dbReference>